<evidence type="ECO:0000313" key="2">
    <source>
        <dbReference type="Proteomes" id="UP000762676"/>
    </source>
</evidence>
<protein>
    <recommendedName>
        <fullName evidence="3">Secreted protein</fullName>
    </recommendedName>
</protein>
<keyword evidence="2" id="KW-1185">Reference proteome</keyword>
<organism evidence="1 2">
    <name type="scientific">Elysia marginata</name>
    <dbReference type="NCBI Taxonomy" id="1093978"/>
    <lineage>
        <taxon>Eukaryota</taxon>
        <taxon>Metazoa</taxon>
        <taxon>Spiralia</taxon>
        <taxon>Lophotrochozoa</taxon>
        <taxon>Mollusca</taxon>
        <taxon>Gastropoda</taxon>
        <taxon>Heterobranchia</taxon>
        <taxon>Euthyneura</taxon>
        <taxon>Panpulmonata</taxon>
        <taxon>Sacoglossa</taxon>
        <taxon>Placobranchoidea</taxon>
        <taxon>Plakobranchidae</taxon>
        <taxon>Elysia</taxon>
    </lineage>
</organism>
<name>A0AAV4FKM9_9GAST</name>
<dbReference type="EMBL" id="BMAT01004469">
    <property type="protein sequence ID" value="GFR73973.1"/>
    <property type="molecule type" value="Genomic_DNA"/>
</dbReference>
<proteinExistence type="predicted"/>
<evidence type="ECO:0008006" key="3">
    <source>
        <dbReference type="Google" id="ProtNLM"/>
    </source>
</evidence>
<reference evidence="1 2" key="1">
    <citation type="journal article" date="2021" name="Elife">
        <title>Chloroplast acquisition without the gene transfer in kleptoplastic sea slugs, Plakobranchus ocellatus.</title>
        <authorList>
            <person name="Maeda T."/>
            <person name="Takahashi S."/>
            <person name="Yoshida T."/>
            <person name="Shimamura S."/>
            <person name="Takaki Y."/>
            <person name="Nagai Y."/>
            <person name="Toyoda A."/>
            <person name="Suzuki Y."/>
            <person name="Arimoto A."/>
            <person name="Ishii H."/>
            <person name="Satoh N."/>
            <person name="Nishiyama T."/>
            <person name="Hasebe M."/>
            <person name="Maruyama T."/>
            <person name="Minagawa J."/>
            <person name="Obokata J."/>
            <person name="Shigenobu S."/>
        </authorList>
    </citation>
    <scope>NUCLEOTIDE SEQUENCE [LARGE SCALE GENOMIC DNA]</scope>
</reference>
<gene>
    <name evidence="1" type="ORF">ElyMa_002151000</name>
</gene>
<dbReference type="Proteomes" id="UP000762676">
    <property type="component" value="Unassembled WGS sequence"/>
</dbReference>
<sequence length="94" mass="10687">MLLHVPTFCAHAAPRAGVLYSCSSTCRRSVFMLLHVQAFCVHAHPRAGVLCSCPSTCRRSVFMRPHVPAFCVVSFTKFNYTFNNELWMIMIYGR</sequence>
<dbReference type="AlphaFoldDB" id="A0AAV4FKM9"/>
<comment type="caution">
    <text evidence="1">The sequence shown here is derived from an EMBL/GenBank/DDBJ whole genome shotgun (WGS) entry which is preliminary data.</text>
</comment>
<evidence type="ECO:0000313" key="1">
    <source>
        <dbReference type="EMBL" id="GFR73973.1"/>
    </source>
</evidence>
<accession>A0AAV4FKM9</accession>